<protein>
    <submittedName>
        <fullName evidence="1">Uncharacterized protein</fullName>
    </submittedName>
</protein>
<dbReference type="Proteomes" id="UP000319825">
    <property type="component" value="Unassembled WGS sequence"/>
</dbReference>
<dbReference type="RefSeq" id="WP_145776155.1">
    <property type="nucleotide sequence ID" value="NZ_BAAATQ010000066.1"/>
</dbReference>
<comment type="caution">
    <text evidence="1">The sequence shown here is derived from an EMBL/GenBank/DDBJ whole genome shotgun (WGS) entry which is preliminary data.</text>
</comment>
<sequence length="59" mass="6331">MADDAPVRVPRATTTIVGVPADPAPVEPPSSLDLWARGQELHRCFGDDDGEPHILRGLD</sequence>
<dbReference type="AlphaFoldDB" id="A0A562IGD7"/>
<evidence type="ECO:0000313" key="2">
    <source>
        <dbReference type="Proteomes" id="UP000319825"/>
    </source>
</evidence>
<proteinExistence type="predicted"/>
<organism evidence="1 2">
    <name type="scientific">Micromonospora olivasterospora</name>
    <dbReference type="NCBI Taxonomy" id="1880"/>
    <lineage>
        <taxon>Bacteria</taxon>
        <taxon>Bacillati</taxon>
        <taxon>Actinomycetota</taxon>
        <taxon>Actinomycetes</taxon>
        <taxon>Micromonosporales</taxon>
        <taxon>Micromonosporaceae</taxon>
        <taxon>Micromonospora</taxon>
    </lineage>
</organism>
<dbReference type="EMBL" id="VLKE01000001">
    <property type="protein sequence ID" value="TWH69664.1"/>
    <property type="molecule type" value="Genomic_DNA"/>
</dbReference>
<gene>
    <name evidence="1" type="ORF">JD77_04674</name>
</gene>
<accession>A0A562IGD7</accession>
<dbReference type="OrthoDB" id="3394801at2"/>
<name>A0A562IGD7_MICOL</name>
<keyword evidence="2" id="KW-1185">Reference proteome</keyword>
<reference evidence="1 2" key="1">
    <citation type="submission" date="2019-07" db="EMBL/GenBank/DDBJ databases">
        <title>R&amp;d 2014.</title>
        <authorList>
            <person name="Klenk H.-P."/>
        </authorList>
    </citation>
    <scope>NUCLEOTIDE SEQUENCE [LARGE SCALE GENOMIC DNA]</scope>
    <source>
        <strain evidence="1 2">DSM 43868</strain>
    </source>
</reference>
<evidence type="ECO:0000313" key="1">
    <source>
        <dbReference type="EMBL" id="TWH69664.1"/>
    </source>
</evidence>